<name>A0A6A6DGC7_9PEZI</name>
<evidence type="ECO:0000313" key="3">
    <source>
        <dbReference type="EMBL" id="KAF2174551.1"/>
    </source>
</evidence>
<proteinExistence type="predicted"/>
<feature type="compositionally biased region" description="Basic and acidic residues" evidence="1">
    <location>
        <begin position="424"/>
        <end position="445"/>
    </location>
</feature>
<protein>
    <recommendedName>
        <fullName evidence="2">HNH nuclease domain-containing protein</fullName>
    </recommendedName>
</protein>
<feature type="region of interest" description="Disordered" evidence="1">
    <location>
        <begin position="80"/>
        <end position="148"/>
    </location>
</feature>
<evidence type="ECO:0000259" key="2">
    <source>
        <dbReference type="Pfam" id="PF13391"/>
    </source>
</evidence>
<reference evidence="4" key="1">
    <citation type="journal article" date="2020" name="Stud. Mycol.">
        <title>101 Dothideomycetes genomes: a test case for predicting lifestyles and emergence of pathogens.</title>
        <authorList>
            <person name="Haridas S."/>
            <person name="Albert R."/>
            <person name="Binder M."/>
            <person name="Bloem J."/>
            <person name="Labutti K."/>
            <person name="Salamov A."/>
            <person name="Andreopoulos B."/>
            <person name="Baker S."/>
            <person name="Barry K."/>
            <person name="Bills G."/>
            <person name="Bluhm B."/>
            <person name="Cannon C."/>
            <person name="Castanera R."/>
            <person name="Culley D."/>
            <person name="Daum C."/>
            <person name="Ezra D."/>
            <person name="Gonzalez J."/>
            <person name="Henrissat B."/>
            <person name="Kuo A."/>
            <person name="Liang C."/>
            <person name="Lipzen A."/>
            <person name="Lutzoni F."/>
            <person name="Magnuson J."/>
            <person name="Mondo S."/>
            <person name="Nolan M."/>
            <person name="Ohm R."/>
            <person name="Pangilinan J."/>
            <person name="Park H.-J."/>
            <person name="Ramirez L."/>
            <person name="Alfaro M."/>
            <person name="Sun H."/>
            <person name="Tritt A."/>
            <person name="Yoshinaga Y."/>
            <person name="Zwiers L.-H."/>
            <person name="Turgeon B."/>
            <person name="Goodwin S."/>
            <person name="Spatafora J."/>
            <person name="Crous P."/>
            <person name="Grigoriev I."/>
        </authorList>
    </citation>
    <scope>NUCLEOTIDE SEQUENCE</scope>
    <source>
        <strain evidence="4">CBS 207.26</strain>
    </source>
</reference>
<dbReference type="Pfam" id="PF13391">
    <property type="entry name" value="HNH_2"/>
    <property type="match status" value="1"/>
</dbReference>
<dbReference type="OrthoDB" id="5416097at2759"/>
<feature type="compositionally biased region" description="Low complexity" evidence="1">
    <location>
        <begin position="90"/>
        <end position="111"/>
    </location>
</feature>
<accession>A0A6A6DGC7</accession>
<dbReference type="Proteomes" id="UP000800200">
    <property type="component" value="Unassembled WGS sequence"/>
</dbReference>
<dbReference type="EMBL" id="ML994832">
    <property type="protein sequence ID" value="KAF2174551.1"/>
    <property type="molecule type" value="Genomic_DNA"/>
</dbReference>
<gene>
    <name evidence="3" type="ORF">K469DRAFT_707327</name>
    <name evidence="4" type="ORF">K469DRAFT_721110</name>
</gene>
<sequence>MASIGGSEAEFHDPRRQELLQALNDALPADTILPTSWACLWLCDINKLEDLLALSQTMPTAAVAFFEGTEVLARIVPTWTQRKRSASTASTPQNPSTPQRPSTPQQPTTPLQLPPSQQPPSAQGSRGQKRKKRNSSGQYVVTRSKAQRDLCHQRDQKKCVLTKSGEPNEVAHIYPFSMRYEDNTIKRPKLSFWDTLRMFWSKERVDAWYNAIFPLGTEVCQNLICLAPHVHAYWEKAYFALKPIRISDDKKRLDVQFFWLPPRSYSPEVNILQVPLLPADLDQGPNSTMIFNTQTRKEIRSGDEFSLETDDPESRPLPDFRLLEMQWFLHRVTAISGAAEPQGNFYDNDDSDNDIIKALQNRWDMYTEDDWDMDIEEGPATCLETSSERFLEERFLAQLPGIQTFGHMIALRGGGGYLEEDREGEDHKKEDREGEDREGEDHKEF</sequence>
<keyword evidence="5" id="KW-1185">Reference proteome</keyword>
<dbReference type="AlphaFoldDB" id="A0A6A6DGC7"/>
<evidence type="ECO:0000313" key="5">
    <source>
        <dbReference type="Proteomes" id="UP000800200"/>
    </source>
</evidence>
<dbReference type="InterPro" id="IPR003615">
    <property type="entry name" value="HNH_nuc"/>
</dbReference>
<dbReference type="EMBL" id="ML994696">
    <property type="protein sequence ID" value="KAF2177020.1"/>
    <property type="molecule type" value="Genomic_DNA"/>
</dbReference>
<evidence type="ECO:0000313" key="4">
    <source>
        <dbReference type="EMBL" id="KAF2177020.1"/>
    </source>
</evidence>
<organism evidence="4 5">
    <name type="scientific">Zopfia rhizophila CBS 207.26</name>
    <dbReference type="NCBI Taxonomy" id="1314779"/>
    <lineage>
        <taxon>Eukaryota</taxon>
        <taxon>Fungi</taxon>
        <taxon>Dikarya</taxon>
        <taxon>Ascomycota</taxon>
        <taxon>Pezizomycotina</taxon>
        <taxon>Dothideomycetes</taxon>
        <taxon>Dothideomycetes incertae sedis</taxon>
        <taxon>Zopfiaceae</taxon>
        <taxon>Zopfia</taxon>
    </lineage>
</organism>
<feature type="region of interest" description="Disordered" evidence="1">
    <location>
        <begin position="416"/>
        <end position="445"/>
    </location>
</feature>
<evidence type="ECO:0000256" key="1">
    <source>
        <dbReference type="SAM" id="MobiDB-lite"/>
    </source>
</evidence>
<feature type="domain" description="HNH nuclease" evidence="2">
    <location>
        <begin position="159"/>
        <end position="241"/>
    </location>
</feature>